<evidence type="ECO:0000313" key="2">
    <source>
        <dbReference type="Proteomes" id="UP001558652"/>
    </source>
</evidence>
<reference evidence="1 2" key="1">
    <citation type="submission" date="2024-07" db="EMBL/GenBank/DDBJ databases">
        <title>Chromosome-level genome assembly of the water stick insect Ranatra chinensis (Heteroptera: Nepidae).</title>
        <authorList>
            <person name="Liu X."/>
        </authorList>
    </citation>
    <scope>NUCLEOTIDE SEQUENCE [LARGE SCALE GENOMIC DNA]</scope>
    <source>
        <strain evidence="1">Cailab_2021Rc</strain>
        <tissue evidence="1">Muscle</tissue>
    </source>
</reference>
<gene>
    <name evidence="1" type="ORF">AAG570_004160</name>
</gene>
<dbReference type="Proteomes" id="UP001558652">
    <property type="component" value="Unassembled WGS sequence"/>
</dbReference>
<accession>A0ABD0YRK8</accession>
<organism evidence="1 2">
    <name type="scientific">Ranatra chinensis</name>
    <dbReference type="NCBI Taxonomy" id="642074"/>
    <lineage>
        <taxon>Eukaryota</taxon>
        <taxon>Metazoa</taxon>
        <taxon>Ecdysozoa</taxon>
        <taxon>Arthropoda</taxon>
        <taxon>Hexapoda</taxon>
        <taxon>Insecta</taxon>
        <taxon>Pterygota</taxon>
        <taxon>Neoptera</taxon>
        <taxon>Paraneoptera</taxon>
        <taxon>Hemiptera</taxon>
        <taxon>Heteroptera</taxon>
        <taxon>Panheteroptera</taxon>
        <taxon>Nepomorpha</taxon>
        <taxon>Nepidae</taxon>
        <taxon>Ranatrinae</taxon>
        <taxon>Ranatra</taxon>
    </lineage>
</organism>
<evidence type="ECO:0000313" key="1">
    <source>
        <dbReference type="EMBL" id="KAL1117845.1"/>
    </source>
</evidence>
<comment type="caution">
    <text evidence="1">The sequence shown here is derived from an EMBL/GenBank/DDBJ whole genome shotgun (WGS) entry which is preliminary data.</text>
</comment>
<dbReference type="EMBL" id="JBFDAA010000015">
    <property type="protein sequence ID" value="KAL1117845.1"/>
    <property type="molecule type" value="Genomic_DNA"/>
</dbReference>
<evidence type="ECO:0008006" key="3">
    <source>
        <dbReference type="Google" id="ProtNLM"/>
    </source>
</evidence>
<sequence>MILKPAWAYSMELWGSATKSNINRIQSFQSKTLRTILGTPYTTNHTLLTDPNIPTIHTDLVILCSVTTPYIHFYGVSPTGSFSQQTDQAITNNISTNLIMIIINYKLVNDVKKKKM</sequence>
<protein>
    <recommendedName>
        <fullName evidence="3">RNA-directed DNA polymerase</fullName>
    </recommendedName>
</protein>
<name>A0ABD0YRK8_9HEMI</name>
<dbReference type="AlphaFoldDB" id="A0ABD0YRK8"/>
<keyword evidence="2" id="KW-1185">Reference proteome</keyword>
<proteinExistence type="predicted"/>